<dbReference type="EMBL" id="JARBDR010000337">
    <property type="protein sequence ID" value="KAJ8315739.1"/>
    <property type="molecule type" value="Genomic_DNA"/>
</dbReference>
<dbReference type="InterPro" id="IPR040460">
    <property type="entry name" value="Gasdermin_pore"/>
</dbReference>
<dbReference type="PANTHER" id="PTHR15207:SF3">
    <property type="entry name" value="DEAFNESS, AUTOSOMAL DOMINANT 5-RELATED"/>
    <property type="match status" value="1"/>
</dbReference>
<gene>
    <name evidence="5" type="ORF">KUTeg_007889</name>
</gene>
<comment type="subcellular location">
    <subcellularLocation>
        <location evidence="1">Endomembrane system</location>
    </subcellularLocation>
</comment>
<comment type="similarity">
    <text evidence="2">Belongs to the gasdermin family.</text>
</comment>
<sequence length="432" mass="47362">MFAAVSHQFVQSVGKDSLVPVPSIETGSNIKICYVVMKKEKRKFLFWKKKCYIPYNIPLQDLLVSGKPLNVNPAIDDVFCTYNKDSTFSLSGKFGAGIMAELMDVTLSASDSVKVKADLGDVTKKEVDPISLIEALKDRQLNTSHTFVKQICGNRKKVLCVVIAVLSLCKDAGISRIDDVESDADVKANLPRTSSAEGEGKFDDKKNRQIGLPKGTVLAYKIVELKINLLTGNIEPIIAKDDTGGFYGGGKLTSMDSPDRDIEVDGLMDDLGFKDIISTLQPIVILDTETRKDVSSIIIKMMKFPSNINVISDLSDGELLLSGEPSQLLIAFGHVFDALMELSIDDLELLESCSDDARKALLCLCKSTMNGQPMIELADKSQIISRDDQGKKLAERVGYKFTVTNLTVANGPEKPSPVIEQLSWVLYAMYGQ</sequence>
<accession>A0ABQ9FEM8</accession>
<evidence type="ECO:0000256" key="2">
    <source>
        <dbReference type="ARBA" id="ARBA00009279"/>
    </source>
</evidence>
<evidence type="ECO:0000313" key="6">
    <source>
        <dbReference type="Proteomes" id="UP001217089"/>
    </source>
</evidence>
<protein>
    <recommendedName>
        <fullName evidence="4">Gasdermin pore forming domain-containing protein</fullName>
    </recommendedName>
</protein>
<keyword evidence="3" id="KW-0472">Membrane</keyword>
<dbReference type="Proteomes" id="UP001217089">
    <property type="component" value="Unassembled WGS sequence"/>
</dbReference>
<keyword evidence="6" id="KW-1185">Reference proteome</keyword>
<name>A0ABQ9FEM8_TEGGR</name>
<dbReference type="PANTHER" id="PTHR15207">
    <property type="entry name" value="NONSYNDROMIC HEARING IMPAIRMENT PROTEIN"/>
    <property type="match status" value="1"/>
</dbReference>
<dbReference type="Pfam" id="PF04598">
    <property type="entry name" value="Gasdermin"/>
    <property type="match status" value="1"/>
</dbReference>
<evidence type="ECO:0000259" key="4">
    <source>
        <dbReference type="Pfam" id="PF04598"/>
    </source>
</evidence>
<feature type="domain" description="Gasdermin pore forming" evidence="4">
    <location>
        <begin position="1"/>
        <end position="246"/>
    </location>
</feature>
<evidence type="ECO:0000256" key="3">
    <source>
        <dbReference type="ARBA" id="ARBA00023136"/>
    </source>
</evidence>
<organism evidence="5 6">
    <name type="scientific">Tegillarca granosa</name>
    <name type="common">Malaysian cockle</name>
    <name type="synonym">Anadara granosa</name>
    <dbReference type="NCBI Taxonomy" id="220873"/>
    <lineage>
        <taxon>Eukaryota</taxon>
        <taxon>Metazoa</taxon>
        <taxon>Spiralia</taxon>
        <taxon>Lophotrochozoa</taxon>
        <taxon>Mollusca</taxon>
        <taxon>Bivalvia</taxon>
        <taxon>Autobranchia</taxon>
        <taxon>Pteriomorphia</taxon>
        <taxon>Arcoida</taxon>
        <taxon>Arcoidea</taxon>
        <taxon>Arcidae</taxon>
        <taxon>Tegillarca</taxon>
    </lineage>
</organism>
<evidence type="ECO:0000256" key="1">
    <source>
        <dbReference type="ARBA" id="ARBA00004308"/>
    </source>
</evidence>
<comment type="caution">
    <text evidence="5">The sequence shown here is derived from an EMBL/GenBank/DDBJ whole genome shotgun (WGS) entry which is preliminary data.</text>
</comment>
<evidence type="ECO:0000313" key="5">
    <source>
        <dbReference type="EMBL" id="KAJ8315739.1"/>
    </source>
</evidence>
<dbReference type="InterPro" id="IPR042377">
    <property type="entry name" value="GSDME"/>
</dbReference>
<proteinExistence type="inferred from homology"/>
<reference evidence="5 6" key="1">
    <citation type="submission" date="2022-12" db="EMBL/GenBank/DDBJ databases">
        <title>Chromosome-level genome of Tegillarca granosa.</title>
        <authorList>
            <person name="Kim J."/>
        </authorList>
    </citation>
    <scope>NUCLEOTIDE SEQUENCE [LARGE SCALE GENOMIC DNA]</scope>
    <source>
        <strain evidence="5">Teg-2019</strain>
        <tissue evidence="5">Adductor muscle</tissue>
    </source>
</reference>